<gene>
    <name evidence="1" type="ORF">CTI12_AA287010</name>
</gene>
<dbReference type="OrthoDB" id="1744703at2759"/>
<keyword evidence="2" id="KW-1185">Reference proteome</keyword>
<keyword evidence="1" id="KW-0496">Mitochondrion</keyword>
<sequence>MVVSRFIFGGKSKIAFAITALTAGAGAATIATSEDPATSLKLCTTVPLRLFRVSLTAASIAFWVI</sequence>
<accession>A0A2U1NB32</accession>
<geneLocation type="mitochondrion" evidence="1"/>
<reference evidence="1 2" key="1">
    <citation type="journal article" date="2018" name="Mol. Plant">
        <title>The genome of Artemisia annua provides insight into the evolution of Asteraceae family and artemisinin biosynthesis.</title>
        <authorList>
            <person name="Shen Q."/>
            <person name="Zhang L."/>
            <person name="Liao Z."/>
            <person name="Wang S."/>
            <person name="Yan T."/>
            <person name="Shi P."/>
            <person name="Liu M."/>
            <person name="Fu X."/>
            <person name="Pan Q."/>
            <person name="Wang Y."/>
            <person name="Lv Z."/>
            <person name="Lu X."/>
            <person name="Zhang F."/>
            <person name="Jiang W."/>
            <person name="Ma Y."/>
            <person name="Chen M."/>
            <person name="Hao X."/>
            <person name="Li L."/>
            <person name="Tang Y."/>
            <person name="Lv G."/>
            <person name="Zhou Y."/>
            <person name="Sun X."/>
            <person name="Brodelius P.E."/>
            <person name="Rose J.K.C."/>
            <person name="Tang K."/>
        </authorList>
    </citation>
    <scope>NUCLEOTIDE SEQUENCE [LARGE SCALE GENOMIC DNA]</scope>
    <source>
        <strain evidence="2">cv. Huhao1</strain>
        <tissue evidence="1">Leaf</tissue>
    </source>
</reference>
<comment type="caution">
    <text evidence="1">The sequence shown here is derived from an EMBL/GenBank/DDBJ whole genome shotgun (WGS) entry which is preliminary data.</text>
</comment>
<name>A0A2U1NB32_ARTAN</name>
<dbReference type="Proteomes" id="UP000245207">
    <property type="component" value="Unassembled WGS sequence"/>
</dbReference>
<dbReference type="EMBL" id="PKPP01003196">
    <property type="protein sequence ID" value="PWA70698.1"/>
    <property type="molecule type" value="Genomic_DNA"/>
</dbReference>
<dbReference type="STRING" id="35608.A0A2U1NB32"/>
<evidence type="ECO:0000313" key="2">
    <source>
        <dbReference type="Proteomes" id="UP000245207"/>
    </source>
</evidence>
<evidence type="ECO:0000313" key="1">
    <source>
        <dbReference type="EMBL" id="PWA70698.1"/>
    </source>
</evidence>
<organism evidence="1 2">
    <name type="scientific">Artemisia annua</name>
    <name type="common">Sweet wormwood</name>
    <dbReference type="NCBI Taxonomy" id="35608"/>
    <lineage>
        <taxon>Eukaryota</taxon>
        <taxon>Viridiplantae</taxon>
        <taxon>Streptophyta</taxon>
        <taxon>Embryophyta</taxon>
        <taxon>Tracheophyta</taxon>
        <taxon>Spermatophyta</taxon>
        <taxon>Magnoliopsida</taxon>
        <taxon>eudicotyledons</taxon>
        <taxon>Gunneridae</taxon>
        <taxon>Pentapetalae</taxon>
        <taxon>asterids</taxon>
        <taxon>campanulids</taxon>
        <taxon>Asterales</taxon>
        <taxon>Asteraceae</taxon>
        <taxon>Asteroideae</taxon>
        <taxon>Anthemideae</taxon>
        <taxon>Artemisiinae</taxon>
        <taxon>Artemisia</taxon>
    </lineage>
</organism>
<protein>
    <submittedName>
        <fullName evidence="1">Leucine-rich repeat-containing protein</fullName>
    </submittedName>
</protein>
<dbReference type="AlphaFoldDB" id="A0A2U1NB32"/>
<proteinExistence type="predicted"/>